<dbReference type="SUPFAM" id="SSF54427">
    <property type="entry name" value="NTF2-like"/>
    <property type="match status" value="1"/>
</dbReference>
<evidence type="ECO:0000256" key="4">
    <source>
        <dbReference type="ARBA" id="ARBA00053082"/>
    </source>
</evidence>
<dbReference type="GO" id="GO:0005635">
    <property type="term" value="C:nuclear envelope"/>
    <property type="evidence" value="ECO:0007669"/>
    <property type="project" value="UniProtKB-ARBA"/>
</dbReference>
<dbReference type="Pfam" id="PF02136">
    <property type="entry name" value="NTF2"/>
    <property type="match status" value="1"/>
</dbReference>
<dbReference type="GO" id="GO:0005737">
    <property type="term" value="C:cytoplasm"/>
    <property type="evidence" value="ECO:0007669"/>
    <property type="project" value="UniProtKB-SubCell"/>
</dbReference>
<evidence type="ECO:0000256" key="1">
    <source>
        <dbReference type="ARBA" id="ARBA00004496"/>
    </source>
</evidence>
<gene>
    <name evidence="7" type="primary">NTF2</name>
    <name evidence="7" type="ORF">TWF102_003966</name>
    <name evidence="8" type="ORF">TWF703_010473</name>
</gene>
<protein>
    <recommendedName>
        <fullName evidence="3">Nuclear transport factor 2</fullName>
    </recommendedName>
</protein>
<evidence type="ECO:0000256" key="2">
    <source>
        <dbReference type="ARBA" id="ARBA00022490"/>
    </source>
</evidence>
<dbReference type="InterPro" id="IPR018222">
    <property type="entry name" value="Nuclear_transport_factor_2_euk"/>
</dbReference>
<name>A0A7C8JD07_ORBOL</name>
<comment type="subcellular location">
    <subcellularLocation>
        <location evidence="1">Cytoplasm</location>
    </subcellularLocation>
</comment>
<evidence type="ECO:0000313" key="9">
    <source>
        <dbReference type="Proteomes" id="UP000475325"/>
    </source>
</evidence>
<dbReference type="CDD" id="cd00780">
    <property type="entry name" value="NTF2"/>
    <property type="match status" value="1"/>
</dbReference>
<dbReference type="EMBL" id="WIQZ01000084">
    <property type="protein sequence ID" value="KAF3126390.1"/>
    <property type="molecule type" value="Genomic_DNA"/>
</dbReference>
<dbReference type="EMBL" id="WIQW01000019">
    <property type="protein sequence ID" value="KAF3103152.1"/>
    <property type="molecule type" value="Genomic_DNA"/>
</dbReference>
<evidence type="ECO:0000259" key="6">
    <source>
        <dbReference type="PROSITE" id="PS50177"/>
    </source>
</evidence>
<evidence type="ECO:0000313" key="8">
    <source>
        <dbReference type="EMBL" id="KAF3126390.1"/>
    </source>
</evidence>
<evidence type="ECO:0000313" key="7">
    <source>
        <dbReference type="EMBL" id="KAF3103152.1"/>
    </source>
</evidence>
<proteinExistence type="predicted"/>
<feature type="domain" description="NTF2" evidence="6">
    <location>
        <begin position="115"/>
        <end position="228"/>
    </location>
</feature>
<dbReference type="PANTHER" id="PTHR12612">
    <property type="entry name" value="NUCLEAR TRANSPORT FACTOR 2"/>
    <property type="match status" value="1"/>
</dbReference>
<dbReference type="Proteomes" id="UP000475325">
    <property type="component" value="Unassembled WGS sequence"/>
</dbReference>
<dbReference type="FunFam" id="3.10.450.50:FF:000005">
    <property type="entry name" value="Nuclear transport factor 2"/>
    <property type="match status" value="1"/>
</dbReference>
<evidence type="ECO:0000256" key="3">
    <source>
        <dbReference type="ARBA" id="ARBA00026247"/>
    </source>
</evidence>
<evidence type="ECO:0000313" key="10">
    <source>
        <dbReference type="Proteomes" id="UP000480548"/>
    </source>
</evidence>
<feature type="region of interest" description="Disordered" evidence="5">
    <location>
        <begin position="1"/>
        <end position="23"/>
    </location>
</feature>
<evidence type="ECO:0000256" key="5">
    <source>
        <dbReference type="SAM" id="MobiDB-lite"/>
    </source>
</evidence>
<sequence length="232" mass="25481">MATQQHNNTTTNQQPHLCSPNFNPSQRPTPTQILFSQLFVSSDPPRIPSELLTTSIALLPEHSSPYFPTLYVIQDVYVHTSTFPDCFARGLPGISKPKIDSNFTLFPCIADYSGVAEQFITYYYQTFDSNRQSLSGLYRPTSLLTFESSQTQGAADITEKLVGLPFQKVEHQVATKDAQPLPGGSGIVVLVTGALKVDDSPAPLSFAQTFILLPEGGSYFVAHDIFKLVYPA</sequence>
<dbReference type="AlphaFoldDB" id="A0A7C8JD07"/>
<dbReference type="InterPro" id="IPR032710">
    <property type="entry name" value="NTF2-like_dom_sf"/>
</dbReference>
<dbReference type="Proteomes" id="UP000480548">
    <property type="component" value="Unassembled WGS sequence"/>
</dbReference>
<dbReference type="PROSITE" id="PS50177">
    <property type="entry name" value="NTF2_DOMAIN"/>
    <property type="match status" value="1"/>
</dbReference>
<feature type="compositionally biased region" description="Low complexity" evidence="5">
    <location>
        <begin position="1"/>
        <end position="14"/>
    </location>
</feature>
<organism evidence="7 9">
    <name type="scientific">Orbilia oligospora</name>
    <name type="common">Nematode-trapping fungus</name>
    <name type="synonym">Arthrobotrys oligospora</name>
    <dbReference type="NCBI Taxonomy" id="2813651"/>
    <lineage>
        <taxon>Eukaryota</taxon>
        <taxon>Fungi</taxon>
        <taxon>Dikarya</taxon>
        <taxon>Ascomycota</taxon>
        <taxon>Pezizomycotina</taxon>
        <taxon>Orbiliomycetes</taxon>
        <taxon>Orbiliales</taxon>
        <taxon>Orbiliaceae</taxon>
        <taxon>Orbilia</taxon>
    </lineage>
</organism>
<keyword evidence="2" id="KW-0963">Cytoplasm</keyword>
<dbReference type="InterPro" id="IPR045875">
    <property type="entry name" value="NTF2"/>
</dbReference>
<comment type="caution">
    <text evidence="7">The sequence shown here is derived from an EMBL/GenBank/DDBJ whole genome shotgun (WGS) entry which is preliminary data.</text>
</comment>
<dbReference type="InterPro" id="IPR002075">
    <property type="entry name" value="NTF2_dom"/>
</dbReference>
<dbReference type="Gene3D" id="3.10.450.50">
    <property type="match status" value="1"/>
</dbReference>
<reference evidence="9 10" key="1">
    <citation type="submission" date="2019-06" db="EMBL/GenBank/DDBJ databases">
        <authorList>
            <person name="Palmer J.M."/>
        </authorList>
    </citation>
    <scope>NUCLEOTIDE SEQUENCE [LARGE SCALE GENOMIC DNA]</scope>
    <source>
        <strain evidence="7 9">TWF102</strain>
        <strain evidence="8 10">TWF703</strain>
    </source>
</reference>
<comment type="function">
    <text evidence="4">Facilitates protein transport into the nucleus. Could be part of a multicomponent system of cytosolic factors that assemble at the pore complex during nuclear import.</text>
</comment>
<accession>A0A7C8JD07</accession>
<dbReference type="GO" id="GO:0006606">
    <property type="term" value="P:protein import into nucleus"/>
    <property type="evidence" value="ECO:0007669"/>
    <property type="project" value="UniProtKB-ARBA"/>
</dbReference>